<evidence type="ECO:0000256" key="4">
    <source>
        <dbReference type="ARBA" id="ARBA00022563"/>
    </source>
</evidence>
<accession>A0ABZ0WCF4</accession>
<protein>
    <recommendedName>
        <fullName evidence="3 8">Dihydrofolate reductase</fullName>
        <ecNumber evidence="3 8">1.5.1.3</ecNumber>
    </recommendedName>
</protein>
<evidence type="ECO:0000256" key="3">
    <source>
        <dbReference type="ARBA" id="ARBA00012856"/>
    </source>
</evidence>
<gene>
    <name evidence="10" type="ORF">U0035_06845</name>
</gene>
<dbReference type="PROSITE" id="PS51330">
    <property type="entry name" value="DHFR_2"/>
    <property type="match status" value="1"/>
</dbReference>
<name>A0ABZ0WCF4_9BACT</name>
<dbReference type="Proteomes" id="UP001325680">
    <property type="component" value="Chromosome"/>
</dbReference>
<evidence type="ECO:0000313" key="11">
    <source>
        <dbReference type="Proteomes" id="UP001325680"/>
    </source>
</evidence>
<evidence type="ECO:0000256" key="2">
    <source>
        <dbReference type="ARBA" id="ARBA00009539"/>
    </source>
</evidence>
<dbReference type="InterPro" id="IPR024072">
    <property type="entry name" value="DHFR-like_dom_sf"/>
</dbReference>
<dbReference type="GO" id="GO:0004146">
    <property type="term" value="F:dihydrofolate reductase activity"/>
    <property type="evidence" value="ECO:0007669"/>
    <property type="project" value="UniProtKB-EC"/>
</dbReference>
<feature type="domain" description="DHFR" evidence="9">
    <location>
        <begin position="2"/>
        <end position="162"/>
    </location>
</feature>
<dbReference type="Pfam" id="PF00186">
    <property type="entry name" value="DHFR_1"/>
    <property type="match status" value="1"/>
</dbReference>
<dbReference type="SUPFAM" id="SSF53597">
    <property type="entry name" value="Dihydrofolate reductase-like"/>
    <property type="match status" value="1"/>
</dbReference>
<dbReference type="EMBL" id="CP139960">
    <property type="protein sequence ID" value="WQD39865.1"/>
    <property type="molecule type" value="Genomic_DNA"/>
</dbReference>
<dbReference type="InterPro" id="IPR012259">
    <property type="entry name" value="DHFR"/>
</dbReference>
<dbReference type="PANTHER" id="PTHR48069">
    <property type="entry name" value="DIHYDROFOLATE REDUCTASE"/>
    <property type="match status" value="1"/>
</dbReference>
<comment type="pathway">
    <text evidence="1 8">Cofactor biosynthesis; tetrahydrofolate biosynthesis; 5,6,7,8-tetrahydrofolate from 7,8-dihydrofolate: step 1/1.</text>
</comment>
<evidence type="ECO:0000259" key="9">
    <source>
        <dbReference type="PROSITE" id="PS51330"/>
    </source>
</evidence>
<proteinExistence type="inferred from homology"/>
<organism evidence="10 11">
    <name type="scientific">Niabella yanshanensis</name>
    <dbReference type="NCBI Taxonomy" id="577386"/>
    <lineage>
        <taxon>Bacteria</taxon>
        <taxon>Pseudomonadati</taxon>
        <taxon>Bacteroidota</taxon>
        <taxon>Chitinophagia</taxon>
        <taxon>Chitinophagales</taxon>
        <taxon>Chitinophagaceae</taxon>
        <taxon>Niabella</taxon>
    </lineage>
</organism>
<keyword evidence="11" id="KW-1185">Reference proteome</keyword>
<keyword evidence="6 8" id="KW-0560">Oxidoreductase</keyword>
<comment type="function">
    <text evidence="7 8">Key enzyme in folate metabolism. Catalyzes an essential reaction for de novo glycine and purine synthesis, and for DNA precursor synthesis.</text>
</comment>
<dbReference type="RefSeq" id="WP_114789268.1">
    <property type="nucleotide sequence ID" value="NZ_CP139960.1"/>
</dbReference>
<evidence type="ECO:0000256" key="5">
    <source>
        <dbReference type="ARBA" id="ARBA00022857"/>
    </source>
</evidence>
<dbReference type="PANTHER" id="PTHR48069:SF3">
    <property type="entry name" value="DIHYDROFOLATE REDUCTASE"/>
    <property type="match status" value="1"/>
</dbReference>
<dbReference type="EC" id="1.5.1.3" evidence="3 8"/>
<dbReference type="InterPro" id="IPR001796">
    <property type="entry name" value="DHFR_dom"/>
</dbReference>
<dbReference type="PRINTS" id="PR00070">
    <property type="entry name" value="DHFR"/>
</dbReference>
<sequence>MIISLVVAASNNNVIGKDNRLVWSLPDDMKHFKNVTWGMPVVMGRKTFESFKRPLPGRKNIVLSNQKGLKIDGAIVLNSVKDVAFMMKEADVKELMVIGGGEIYKMYYPKANRIYLTRVDTVIEGDTHFPVIEEKEWKLVSSIQNKADDKHAFDYTYEVWERK</sequence>
<keyword evidence="5 8" id="KW-0521">NADP</keyword>
<evidence type="ECO:0000313" key="10">
    <source>
        <dbReference type="EMBL" id="WQD39865.1"/>
    </source>
</evidence>
<comment type="similarity">
    <text evidence="2 8">Belongs to the dihydrofolate reductase family.</text>
</comment>
<dbReference type="PIRSF" id="PIRSF000194">
    <property type="entry name" value="DHFR"/>
    <property type="match status" value="1"/>
</dbReference>
<comment type="catalytic activity">
    <reaction evidence="8">
        <text>(6S)-5,6,7,8-tetrahydrofolate + NADP(+) = 7,8-dihydrofolate + NADPH + H(+)</text>
        <dbReference type="Rhea" id="RHEA:15009"/>
        <dbReference type="ChEBI" id="CHEBI:15378"/>
        <dbReference type="ChEBI" id="CHEBI:57451"/>
        <dbReference type="ChEBI" id="CHEBI:57453"/>
        <dbReference type="ChEBI" id="CHEBI:57783"/>
        <dbReference type="ChEBI" id="CHEBI:58349"/>
        <dbReference type="EC" id="1.5.1.3"/>
    </reaction>
</comment>
<evidence type="ECO:0000256" key="1">
    <source>
        <dbReference type="ARBA" id="ARBA00004903"/>
    </source>
</evidence>
<keyword evidence="4 8" id="KW-0554">One-carbon metabolism</keyword>
<evidence type="ECO:0000256" key="8">
    <source>
        <dbReference type="PIRNR" id="PIRNR000194"/>
    </source>
</evidence>
<dbReference type="Gene3D" id="3.40.430.10">
    <property type="entry name" value="Dihydrofolate Reductase, subunit A"/>
    <property type="match status" value="1"/>
</dbReference>
<reference evidence="10 11" key="1">
    <citation type="submission" date="2023-12" db="EMBL/GenBank/DDBJ databases">
        <title>Genome sequencing and assembly of bacterial species from a model synthetic community.</title>
        <authorList>
            <person name="Hogle S.L."/>
        </authorList>
    </citation>
    <scope>NUCLEOTIDE SEQUENCE [LARGE SCALE GENOMIC DNA]</scope>
    <source>
        <strain evidence="10 11">HAMBI_3031</strain>
    </source>
</reference>
<evidence type="ECO:0000256" key="6">
    <source>
        <dbReference type="ARBA" id="ARBA00023002"/>
    </source>
</evidence>
<dbReference type="CDD" id="cd00209">
    <property type="entry name" value="DHFR"/>
    <property type="match status" value="1"/>
</dbReference>
<evidence type="ECO:0000256" key="7">
    <source>
        <dbReference type="ARBA" id="ARBA00025067"/>
    </source>
</evidence>